<gene>
    <name evidence="2" type="ORF">AK812_SmicGene13926</name>
</gene>
<dbReference type="OMA" id="PRATECK"/>
<evidence type="ECO:0000313" key="3">
    <source>
        <dbReference type="Proteomes" id="UP000186817"/>
    </source>
</evidence>
<keyword evidence="3" id="KW-1185">Reference proteome</keyword>
<dbReference type="Pfam" id="PF13475">
    <property type="entry name" value="DUF4116"/>
    <property type="match status" value="2"/>
</dbReference>
<dbReference type="Proteomes" id="UP000186817">
    <property type="component" value="Unassembled WGS sequence"/>
</dbReference>
<dbReference type="OrthoDB" id="447781at2759"/>
<reference evidence="2 3" key="1">
    <citation type="submission" date="2016-02" db="EMBL/GenBank/DDBJ databases">
        <title>Genome analysis of coral dinoflagellate symbionts highlights evolutionary adaptations to a symbiotic lifestyle.</title>
        <authorList>
            <person name="Aranda M."/>
            <person name="Li Y."/>
            <person name="Liew Y.J."/>
            <person name="Baumgarten S."/>
            <person name="Simakov O."/>
            <person name="Wilson M."/>
            <person name="Piel J."/>
            <person name="Ashoor H."/>
            <person name="Bougouffa S."/>
            <person name="Bajic V.B."/>
            <person name="Ryu T."/>
            <person name="Ravasi T."/>
            <person name="Bayer T."/>
            <person name="Micklem G."/>
            <person name="Kim H."/>
            <person name="Bhak J."/>
            <person name="Lajeunesse T.C."/>
            <person name="Voolstra C.R."/>
        </authorList>
    </citation>
    <scope>NUCLEOTIDE SEQUENCE [LARGE SCALE GENOMIC DNA]</scope>
    <source>
        <strain evidence="2 3">CCMP2467</strain>
    </source>
</reference>
<evidence type="ECO:0000259" key="1">
    <source>
        <dbReference type="Pfam" id="PF13475"/>
    </source>
</evidence>
<proteinExistence type="predicted"/>
<sequence length="327" mass="36734">MGSHNLGAMASEDIEIIGAISGEPFHSFKEEEIAELPSIVDLKNAMCRAKDIQSASMLRLFLDRDEDRLPLQDALTIRELRRRAGAPLRLRVLVMHHMDDEEVTSTRRGSTAFHRAQAMDSWPMEHKTDRTRVLAAVKRDWQALKYCLPLFRGPRKAPACRAQAIRGAALALKFASPRLRNDRALAQEALSLDTSCLEFVSEELREDVELMREAVSRNAFALRFAGPRATECKELVLAAVQAEGMALLYAGPEMRADREVVLAAVRQDGCALLCASQVLRMNREVVQEAVRQNGLALQQASEELQADPELRREAEEVHFLAQFNYEI</sequence>
<protein>
    <recommendedName>
        <fullName evidence="1">DUF4116 domain-containing protein</fullName>
    </recommendedName>
</protein>
<organism evidence="2 3">
    <name type="scientific">Symbiodinium microadriaticum</name>
    <name type="common">Dinoflagellate</name>
    <name type="synonym">Zooxanthella microadriatica</name>
    <dbReference type="NCBI Taxonomy" id="2951"/>
    <lineage>
        <taxon>Eukaryota</taxon>
        <taxon>Sar</taxon>
        <taxon>Alveolata</taxon>
        <taxon>Dinophyceae</taxon>
        <taxon>Suessiales</taxon>
        <taxon>Symbiodiniaceae</taxon>
        <taxon>Symbiodinium</taxon>
    </lineage>
</organism>
<feature type="domain" description="DUF4116" evidence="1">
    <location>
        <begin position="188"/>
        <end position="227"/>
    </location>
</feature>
<comment type="caution">
    <text evidence="2">The sequence shown here is derived from an EMBL/GenBank/DDBJ whole genome shotgun (WGS) entry which is preliminary data.</text>
</comment>
<dbReference type="InterPro" id="IPR025197">
    <property type="entry name" value="DUF4116"/>
</dbReference>
<accession>A0A1Q9E6T8</accession>
<dbReference type="EMBL" id="LSRX01000244">
    <property type="protein sequence ID" value="OLQ03144.1"/>
    <property type="molecule type" value="Genomic_DNA"/>
</dbReference>
<name>A0A1Q9E6T8_SYMMI</name>
<dbReference type="AlphaFoldDB" id="A0A1Q9E6T8"/>
<feature type="domain" description="DUF4116" evidence="1">
    <location>
        <begin position="257"/>
        <end position="305"/>
    </location>
</feature>
<evidence type="ECO:0000313" key="2">
    <source>
        <dbReference type="EMBL" id="OLQ03144.1"/>
    </source>
</evidence>